<evidence type="ECO:0000313" key="1">
    <source>
        <dbReference type="EMBL" id="KEH38147.1"/>
    </source>
</evidence>
<dbReference type="EMBL" id="CM001218">
    <property type="protein sequence ID" value="KEH38147.1"/>
    <property type="molecule type" value="Genomic_DNA"/>
</dbReference>
<keyword evidence="3" id="KW-1185">Reference proteome</keyword>
<dbReference type="EnsemblPlants" id="KEH38147">
    <property type="protein sequence ID" value="KEH38147"/>
    <property type="gene ID" value="MTR_2g060555"/>
</dbReference>
<evidence type="ECO:0000313" key="3">
    <source>
        <dbReference type="Proteomes" id="UP000002051"/>
    </source>
</evidence>
<evidence type="ECO:0000313" key="2">
    <source>
        <dbReference type="EnsemblPlants" id="KEH38147"/>
    </source>
</evidence>
<proteinExistence type="predicted"/>
<dbReference type="AlphaFoldDB" id="A0A072V8I7"/>
<organism evidence="1 3">
    <name type="scientific">Medicago truncatula</name>
    <name type="common">Barrel medic</name>
    <name type="synonym">Medicago tribuloides</name>
    <dbReference type="NCBI Taxonomy" id="3880"/>
    <lineage>
        <taxon>Eukaryota</taxon>
        <taxon>Viridiplantae</taxon>
        <taxon>Streptophyta</taxon>
        <taxon>Embryophyta</taxon>
        <taxon>Tracheophyta</taxon>
        <taxon>Spermatophyta</taxon>
        <taxon>Magnoliopsida</taxon>
        <taxon>eudicotyledons</taxon>
        <taxon>Gunneridae</taxon>
        <taxon>Pentapetalae</taxon>
        <taxon>rosids</taxon>
        <taxon>fabids</taxon>
        <taxon>Fabales</taxon>
        <taxon>Fabaceae</taxon>
        <taxon>Papilionoideae</taxon>
        <taxon>50 kb inversion clade</taxon>
        <taxon>NPAAA clade</taxon>
        <taxon>Hologalegina</taxon>
        <taxon>IRL clade</taxon>
        <taxon>Trifolieae</taxon>
        <taxon>Medicago</taxon>
    </lineage>
</organism>
<dbReference type="NCBIfam" id="TIGR01640">
    <property type="entry name" value="F_box_assoc_1"/>
    <property type="match status" value="1"/>
</dbReference>
<accession>A0A072V8I7</accession>
<sequence>MDGEGEEWSRLASSDGVAWLPLATPVPPLLISLLSPHYDNLCPGFYLRFWNPATHSLSPKLGFFPNKYYQRDVYDPRDFDFYSEISFGFGYHNLTNQYKVVAISPPNEVSVFTLGHNVWRTNIQTFPTPDPPLAFGVYVNETLNWFAELPFAIISLHLGTHKYTHFQFPLDFGVPPRDAPTLCVLMGCLCFSHYSRLSNFVIWQMREFGVEDSWTKLFQFDHQSFGRYLSKLVPLHIFEDGHTIILANQTGLLIHYNMRDNKLIQRTRITNGITWFFFQPSC</sequence>
<dbReference type="InterPro" id="IPR052361">
    <property type="entry name" value="F-box_domain"/>
</dbReference>
<dbReference type="Proteomes" id="UP000002051">
    <property type="component" value="Chromosome 2"/>
</dbReference>
<reference evidence="1 3" key="2">
    <citation type="journal article" date="2014" name="BMC Genomics">
        <title>An improved genome release (version Mt4.0) for the model legume Medicago truncatula.</title>
        <authorList>
            <person name="Tang H."/>
            <person name="Krishnakumar V."/>
            <person name="Bidwell S."/>
            <person name="Rosen B."/>
            <person name="Chan A."/>
            <person name="Zhou S."/>
            <person name="Gentzbittel L."/>
            <person name="Childs K.L."/>
            <person name="Yandell M."/>
            <person name="Gundlach H."/>
            <person name="Mayer K.F."/>
            <person name="Schwartz D.C."/>
            <person name="Town C.D."/>
        </authorList>
    </citation>
    <scope>GENOME REANNOTATION</scope>
    <source>
        <strain evidence="1">A17</strain>
        <strain evidence="2 3">cv. Jemalong A17</strain>
    </source>
</reference>
<dbReference type="PANTHER" id="PTHR31790">
    <property type="entry name" value="OS02G0783600 PROTEIN"/>
    <property type="match status" value="1"/>
</dbReference>
<reference evidence="2" key="3">
    <citation type="submission" date="2015-04" db="UniProtKB">
        <authorList>
            <consortium name="EnsemblPlants"/>
        </authorList>
    </citation>
    <scope>IDENTIFICATION</scope>
    <source>
        <strain evidence="2">cv. Jemalong A17</strain>
    </source>
</reference>
<gene>
    <name evidence="1" type="ordered locus">MTR_2g060555</name>
</gene>
<protein>
    <submittedName>
        <fullName evidence="1">F-box protein interaction domain protein</fullName>
    </submittedName>
</protein>
<dbReference type="PaxDb" id="3880-AES66013"/>
<dbReference type="HOGENOM" id="CLU_027176_0_0_1"/>
<dbReference type="eggNOG" id="KOG4732">
    <property type="taxonomic scope" value="Eukaryota"/>
</dbReference>
<reference evidence="1 3" key="1">
    <citation type="journal article" date="2011" name="Nature">
        <title>The Medicago genome provides insight into the evolution of rhizobial symbioses.</title>
        <authorList>
            <person name="Young N.D."/>
            <person name="Debelle F."/>
            <person name="Oldroyd G.E."/>
            <person name="Geurts R."/>
            <person name="Cannon S.B."/>
            <person name="Udvardi M.K."/>
            <person name="Benedito V.A."/>
            <person name="Mayer K.F."/>
            <person name="Gouzy J."/>
            <person name="Schoof H."/>
            <person name="Van de Peer Y."/>
            <person name="Proost S."/>
            <person name="Cook D.R."/>
            <person name="Meyers B.C."/>
            <person name="Spannagl M."/>
            <person name="Cheung F."/>
            <person name="De Mita S."/>
            <person name="Krishnakumar V."/>
            <person name="Gundlach H."/>
            <person name="Zhou S."/>
            <person name="Mudge J."/>
            <person name="Bharti A.K."/>
            <person name="Murray J.D."/>
            <person name="Naoumkina M.A."/>
            <person name="Rosen B."/>
            <person name="Silverstein K.A."/>
            <person name="Tang H."/>
            <person name="Rombauts S."/>
            <person name="Zhao P.X."/>
            <person name="Zhou P."/>
            <person name="Barbe V."/>
            <person name="Bardou P."/>
            <person name="Bechner M."/>
            <person name="Bellec A."/>
            <person name="Berger A."/>
            <person name="Berges H."/>
            <person name="Bidwell S."/>
            <person name="Bisseling T."/>
            <person name="Choisne N."/>
            <person name="Couloux A."/>
            <person name="Denny R."/>
            <person name="Deshpande S."/>
            <person name="Dai X."/>
            <person name="Doyle J.J."/>
            <person name="Dudez A.M."/>
            <person name="Farmer A.D."/>
            <person name="Fouteau S."/>
            <person name="Franken C."/>
            <person name="Gibelin C."/>
            <person name="Gish J."/>
            <person name="Goldstein S."/>
            <person name="Gonzalez A.J."/>
            <person name="Green P.J."/>
            <person name="Hallab A."/>
            <person name="Hartog M."/>
            <person name="Hua A."/>
            <person name="Humphray S.J."/>
            <person name="Jeong D.H."/>
            <person name="Jing Y."/>
            <person name="Jocker A."/>
            <person name="Kenton S.M."/>
            <person name="Kim D.J."/>
            <person name="Klee K."/>
            <person name="Lai H."/>
            <person name="Lang C."/>
            <person name="Lin S."/>
            <person name="Macmil S.L."/>
            <person name="Magdelenat G."/>
            <person name="Matthews L."/>
            <person name="McCorrison J."/>
            <person name="Monaghan E.L."/>
            <person name="Mun J.H."/>
            <person name="Najar F.Z."/>
            <person name="Nicholson C."/>
            <person name="Noirot C."/>
            <person name="O'Bleness M."/>
            <person name="Paule C.R."/>
            <person name="Poulain J."/>
            <person name="Prion F."/>
            <person name="Qin B."/>
            <person name="Qu C."/>
            <person name="Retzel E.F."/>
            <person name="Riddle C."/>
            <person name="Sallet E."/>
            <person name="Samain S."/>
            <person name="Samson N."/>
            <person name="Sanders I."/>
            <person name="Saurat O."/>
            <person name="Scarpelli C."/>
            <person name="Schiex T."/>
            <person name="Segurens B."/>
            <person name="Severin A.J."/>
            <person name="Sherrier D.J."/>
            <person name="Shi R."/>
            <person name="Sims S."/>
            <person name="Singer S.R."/>
            <person name="Sinharoy S."/>
            <person name="Sterck L."/>
            <person name="Viollet A."/>
            <person name="Wang B.B."/>
            <person name="Wang K."/>
            <person name="Wang M."/>
            <person name="Wang X."/>
            <person name="Warfsmann J."/>
            <person name="Weissenbach J."/>
            <person name="White D.D."/>
            <person name="White J.D."/>
            <person name="Wiley G.B."/>
            <person name="Wincker P."/>
            <person name="Xing Y."/>
            <person name="Yang L."/>
            <person name="Yao Z."/>
            <person name="Ying F."/>
            <person name="Zhai J."/>
            <person name="Zhou L."/>
            <person name="Zuber A."/>
            <person name="Denarie J."/>
            <person name="Dixon R.A."/>
            <person name="May G.D."/>
            <person name="Schwartz D.C."/>
            <person name="Rogers J."/>
            <person name="Quetier F."/>
            <person name="Town C.D."/>
            <person name="Roe B.A."/>
        </authorList>
    </citation>
    <scope>NUCLEOTIDE SEQUENCE [LARGE SCALE GENOMIC DNA]</scope>
    <source>
        <strain evidence="1">A17</strain>
        <strain evidence="2 3">cv. Jemalong A17</strain>
    </source>
</reference>
<dbReference type="InterPro" id="IPR017451">
    <property type="entry name" value="F-box-assoc_interact_dom"/>
</dbReference>
<dbReference type="PANTHER" id="PTHR31790:SF81">
    <property type="entry name" value="PROTEIN, PUTATIVE-RELATED"/>
    <property type="match status" value="1"/>
</dbReference>
<name>A0A072V8I7_MEDTR</name>